<sequence>MDKSTEMKTSDKALDIKGGLREEPELWKIIGSSKEIKDVFKNIQTVLESDVPVVIHGETGTGKELVAKALHYRGPRRKYPLRTINCAAIPESLLESELLGHEKGAFTGATQQRIGKLELANNGSLFLDEISEMPLAIQSKILRVVEEQVFERVGGNSVIETNVRIISASNVDLLEEVRLNRFREDLYYRIAVFQIRVPPLRERKNDIPELVNCFVKRYSALSGKTIKEIHTRTMDKLINYDWPGNVRQLQNSIRRAILLTRNDTLAPEHFDFPDLDGNALKNIESLEDGLSKLEVLLKRGGIIPLNEVEEIFIRQALSVTKGNITVAAEKLGISRSTIYRKMQELGIRTEESQAEDSPPH</sequence>
<evidence type="ECO:0000256" key="2">
    <source>
        <dbReference type="ARBA" id="ARBA00022490"/>
    </source>
</evidence>
<reference evidence="13" key="1">
    <citation type="journal article" date="2015" name="Nature">
        <title>Complex archaea that bridge the gap between prokaryotes and eukaryotes.</title>
        <authorList>
            <person name="Spang A."/>
            <person name="Saw J.H."/>
            <person name="Jorgensen S.L."/>
            <person name="Zaremba-Niedzwiedzka K."/>
            <person name="Martijn J."/>
            <person name="Lind A.E."/>
            <person name="van Eijk R."/>
            <person name="Schleper C."/>
            <person name="Guy L."/>
            <person name="Ettema T.J."/>
        </authorList>
    </citation>
    <scope>NUCLEOTIDE SEQUENCE</scope>
</reference>
<dbReference type="PROSITE" id="PS00688">
    <property type="entry name" value="SIGMA54_INTERACT_3"/>
    <property type="match status" value="1"/>
</dbReference>
<protein>
    <recommendedName>
        <fullName evidence="12">Sigma-54 factor interaction domain-containing protein</fullName>
    </recommendedName>
</protein>
<keyword evidence="7" id="KW-0902">Two-component regulatory system</keyword>
<dbReference type="Gene3D" id="1.10.10.60">
    <property type="entry name" value="Homeodomain-like"/>
    <property type="match status" value="1"/>
</dbReference>
<evidence type="ECO:0000259" key="12">
    <source>
        <dbReference type="PROSITE" id="PS50045"/>
    </source>
</evidence>
<dbReference type="FunFam" id="3.40.50.300:FF:000006">
    <property type="entry name" value="DNA-binding transcriptional regulator NtrC"/>
    <property type="match status" value="1"/>
</dbReference>
<dbReference type="GO" id="GO:0006355">
    <property type="term" value="P:regulation of DNA-templated transcription"/>
    <property type="evidence" value="ECO:0007669"/>
    <property type="project" value="InterPro"/>
</dbReference>
<dbReference type="InterPro" id="IPR002197">
    <property type="entry name" value="HTH_Fis"/>
</dbReference>
<dbReference type="SUPFAM" id="SSF52540">
    <property type="entry name" value="P-loop containing nucleoside triphosphate hydrolases"/>
    <property type="match status" value="1"/>
</dbReference>
<dbReference type="PROSITE" id="PS00676">
    <property type="entry name" value="SIGMA54_INTERACT_2"/>
    <property type="match status" value="1"/>
</dbReference>
<dbReference type="GO" id="GO:0005524">
    <property type="term" value="F:ATP binding"/>
    <property type="evidence" value="ECO:0007669"/>
    <property type="project" value="UniProtKB-KW"/>
</dbReference>
<dbReference type="InterPro" id="IPR025943">
    <property type="entry name" value="Sigma_54_int_dom_ATP-bd_2"/>
</dbReference>
<evidence type="ECO:0000256" key="10">
    <source>
        <dbReference type="ARBA" id="ARBA00023159"/>
    </source>
</evidence>
<dbReference type="PANTHER" id="PTHR32071:SF95">
    <property type="entry name" value="DNA-BINDING TRANSCRIPTIONAL REGULATOR NTRC"/>
    <property type="match status" value="1"/>
</dbReference>
<dbReference type="InterPro" id="IPR027417">
    <property type="entry name" value="P-loop_NTPase"/>
</dbReference>
<proteinExistence type="predicted"/>
<dbReference type="Pfam" id="PF00158">
    <property type="entry name" value="Sigma54_activat"/>
    <property type="match status" value="1"/>
</dbReference>
<dbReference type="AlphaFoldDB" id="A0A0F9KCZ7"/>
<keyword evidence="2" id="KW-0963">Cytoplasm</keyword>
<dbReference type="PRINTS" id="PR01590">
    <property type="entry name" value="HTHFIS"/>
</dbReference>
<gene>
    <name evidence="13" type="ORF">LCGC14_1419650</name>
</gene>
<comment type="caution">
    <text evidence="13">The sequence shown here is derived from an EMBL/GenBank/DDBJ whole genome shotgun (WGS) entry which is preliminary data.</text>
</comment>
<dbReference type="InterPro" id="IPR025662">
    <property type="entry name" value="Sigma_54_int_dom_ATP-bd_1"/>
</dbReference>
<dbReference type="Gene3D" id="1.10.8.60">
    <property type="match status" value="1"/>
</dbReference>
<dbReference type="Gene3D" id="3.40.50.300">
    <property type="entry name" value="P-loop containing nucleotide triphosphate hydrolases"/>
    <property type="match status" value="1"/>
</dbReference>
<dbReference type="EMBL" id="LAZR01009452">
    <property type="protein sequence ID" value="KKM72526.1"/>
    <property type="molecule type" value="Genomic_DNA"/>
</dbReference>
<evidence type="ECO:0000256" key="7">
    <source>
        <dbReference type="ARBA" id="ARBA00023012"/>
    </source>
</evidence>
<dbReference type="InterPro" id="IPR025944">
    <property type="entry name" value="Sigma_54_int_dom_CS"/>
</dbReference>
<evidence type="ECO:0000313" key="13">
    <source>
        <dbReference type="EMBL" id="KKM72526.1"/>
    </source>
</evidence>
<dbReference type="SUPFAM" id="SSF46689">
    <property type="entry name" value="Homeodomain-like"/>
    <property type="match status" value="1"/>
</dbReference>
<evidence type="ECO:0000256" key="6">
    <source>
        <dbReference type="ARBA" id="ARBA00022840"/>
    </source>
</evidence>
<dbReference type="GO" id="GO:0043565">
    <property type="term" value="F:sequence-specific DNA binding"/>
    <property type="evidence" value="ECO:0007669"/>
    <property type="project" value="InterPro"/>
</dbReference>
<feature type="domain" description="Sigma-54 factor interaction" evidence="12">
    <location>
        <begin position="29"/>
        <end position="258"/>
    </location>
</feature>
<keyword evidence="10" id="KW-0010">Activator</keyword>
<name>A0A0F9KCZ7_9ZZZZ</name>
<keyword evidence="11" id="KW-0804">Transcription</keyword>
<keyword evidence="9" id="KW-0238">DNA-binding</keyword>
<comment type="subcellular location">
    <subcellularLocation>
        <location evidence="1">Cytoplasm</location>
    </subcellularLocation>
</comment>
<dbReference type="PROSITE" id="PS50045">
    <property type="entry name" value="SIGMA54_INTERACT_4"/>
    <property type="match status" value="1"/>
</dbReference>
<dbReference type="Pfam" id="PF02954">
    <property type="entry name" value="HTH_8"/>
    <property type="match status" value="1"/>
</dbReference>
<dbReference type="GO" id="GO:0005737">
    <property type="term" value="C:cytoplasm"/>
    <property type="evidence" value="ECO:0007669"/>
    <property type="project" value="UniProtKB-SubCell"/>
</dbReference>
<dbReference type="GO" id="GO:0000160">
    <property type="term" value="P:phosphorelay signal transduction system"/>
    <property type="evidence" value="ECO:0007669"/>
    <property type="project" value="UniProtKB-KW"/>
</dbReference>
<keyword evidence="5" id="KW-0547">Nucleotide-binding</keyword>
<evidence type="ECO:0000256" key="11">
    <source>
        <dbReference type="ARBA" id="ARBA00023163"/>
    </source>
</evidence>
<keyword evidence="6" id="KW-0067">ATP-binding</keyword>
<dbReference type="CDD" id="cd00009">
    <property type="entry name" value="AAA"/>
    <property type="match status" value="1"/>
</dbReference>
<dbReference type="PROSITE" id="PS00675">
    <property type="entry name" value="SIGMA54_INTERACT_1"/>
    <property type="match status" value="1"/>
</dbReference>
<dbReference type="InterPro" id="IPR002078">
    <property type="entry name" value="Sigma_54_int"/>
</dbReference>
<dbReference type="PANTHER" id="PTHR32071">
    <property type="entry name" value="TRANSCRIPTIONAL REGULATORY PROTEIN"/>
    <property type="match status" value="1"/>
</dbReference>
<keyword evidence="3" id="KW-0678">Repressor</keyword>
<dbReference type="InterPro" id="IPR058031">
    <property type="entry name" value="AAA_lid_NorR"/>
</dbReference>
<evidence type="ECO:0000256" key="1">
    <source>
        <dbReference type="ARBA" id="ARBA00004496"/>
    </source>
</evidence>
<evidence type="ECO:0000256" key="3">
    <source>
        <dbReference type="ARBA" id="ARBA00022491"/>
    </source>
</evidence>
<accession>A0A0F9KCZ7</accession>
<dbReference type="InterPro" id="IPR009057">
    <property type="entry name" value="Homeodomain-like_sf"/>
</dbReference>
<organism evidence="13">
    <name type="scientific">marine sediment metagenome</name>
    <dbReference type="NCBI Taxonomy" id="412755"/>
    <lineage>
        <taxon>unclassified sequences</taxon>
        <taxon>metagenomes</taxon>
        <taxon>ecological metagenomes</taxon>
    </lineage>
</organism>
<dbReference type="SMART" id="SM00382">
    <property type="entry name" value="AAA"/>
    <property type="match status" value="1"/>
</dbReference>
<keyword evidence="4" id="KW-0597">Phosphoprotein</keyword>
<keyword evidence="8" id="KW-0805">Transcription regulation</keyword>
<evidence type="ECO:0000256" key="9">
    <source>
        <dbReference type="ARBA" id="ARBA00023125"/>
    </source>
</evidence>
<evidence type="ECO:0000256" key="8">
    <source>
        <dbReference type="ARBA" id="ARBA00023015"/>
    </source>
</evidence>
<evidence type="ECO:0000256" key="5">
    <source>
        <dbReference type="ARBA" id="ARBA00022741"/>
    </source>
</evidence>
<evidence type="ECO:0000256" key="4">
    <source>
        <dbReference type="ARBA" id="ARBA00022553"/>
    </source>
</evidence>
<dbReference type="Pfam" id="PF25601">
    <property type="entry name" value="AAA_lid_14"/>
    <property type="match status" value="1"/>
</dbReference>
<dbReference type="InterPro" id="IPR003593">
    <property type="entry name" value="AAA+_ATPase"/>
</dbReference>